<name>A0A5B8KES1_9ENTR</name>
<protein>
    <submittedName>
        <fullName evidence="1">Uncharacterized protein</fullName>
    </submittedName>
</protein>
<reference evidence="1" key="1">
    <citation type="submission" date="2018-10" db="EMBL/GenBank/DDBJ databases">
        <authorList>
            <person name="Zhou D."/>
            <person name="Yin Z."/>
            <person name="Feng J."/>
        </authorList>
    </citation>
    <scope>NUCLEOTIDE SEQUENCE</scope>
    <source>
        <strain evidence="1">16005813</strain>
        <plasmid evidence="1">p16005813A</plasmid>
    </source>
</reference>
<dbReference type="AlphaFoldDB" id="A0A5B8KES1"/>
<accession>A0A5B8KES1</accession>
<proteinExistence type="predicted"/>
<sequence length="40" mass="4361">MVVSGRSEFLSNRDFPEVYHAGKISEAPISAAEPQVTIRA</sequence>
<keyword evidence="1" id="KW-0614">Plasmid</keyword>
<organism evidence="1">
    <name type="scientific">Leclercia adecarboxylata</name>
    <dbReference type="NCBI Taxonomy" id="83655"/>
    <lineage>
        <taxon>Bacteria</taxon>
        <taxon>Pseudomonadati</taxon>
        <taxon>Pseudomonadota</taxon>
        <taxon>Gammaproteobacteria</taxon>
        <taxon>Enterobacterales</taxon>
        <taxon>Enterobacteriaceae</taxon>
        <taxon>Leclercia</taxon>
    </lineage>
</organism>
<geneLocation type="plasmid" evidence="1">
    <name>p16005813A</name>
</geneLocation>
<evidence type="ECO:0000313" key="1">
    <source>
        <dbReference type="EMBL" id="QDY98055.1"/>
    </source>
</evidence>
<dbReference type="EMBL" id="MK036891">
    <property type="protein sequence ID" value="QDY98055.1"/>
    <property type="molecule type" value="Genomic_DNA"/>
</dbReference>